<dbReference type="GO" id="GO:0005783">
    <property type="term" value="C:endoplasmic reticulum"/>
    <property type="evidence" value="ECO:0007669"/>
    <property type="project" value="TreeGrafter"/>
</dbReference>
<dbReference type="GO" id="GO:0004467">
    <property type="term" value="F:long-chain fatty acid-CoA ligase activity"/>
    <property type="evidence" value="ECO:0007669"/>
    <property type="project" value="UniProtKB-EC"/>
</dbReference>
<dbReference type="PANTHER" id="PTHR43272:SF32">
    <property type="entry name" value="AMP-DEPENDENT SYNTHETASE_LIGASE DOMAIN-CONTAINING PROTEIN"/>
    <property type="match status" value="1"/>
</dbReference>
<protein>
    <recommendedName>
        <fullName evidence="4">long-chain-fatty-acid--CoA ligase</fullName>
        <ecNumber evidence="4">6.2.1.3</ecNumber>
    </recommendedName>
</protein>
<keyword evidence="2" id="KW-0276">Fatty acid metabolism</keyword>
<evidence type="ECO:0000313" key="6">
    <source>
        <dbReference type="EMBL" id="CAD7429841.1"/>
    </source>
</evidence>
<keyword evidence="3" id="KW-0443">Lipid metabolism</keyword>
<sequence>MNLQNATALAVVSHATQNSCIKEHHPYIYTLSDSQRCSVLGSQPVRPGVDQRVQCPYGTCWDLWRDAVSVFNIERKLYRERTYKVEAMRELAAKPHTVEALSYHVTANSPVGEWAPHADQSVISNGGLSYPVNQIHLSDKDNREQELNLGYLSLRANALHFSAPGPNQVLPADKLHTVLPHGRVKLRTEEEGMAALRPISVPGVLDRTAEQYPEAVALAHKGMGGTWQQITYRGFAAGIYTTNSPEACHYCAENSQANIIVVEDQTQLDKILQIRERLPELKAIIQYRGTPPDTPGIYSWDNVMKMGQEESDEELEQVLKTIAINECCTLVYTSGTVGNPKAVMLSHDNLTWSAHVVGEYLHVVPGSGEKLVSFLPLSHVAAQCVDIHLALFEAATVYFADKDALKGTLVNTLQEVRPTRFLGVPRVWEKIYEKMTRIGSQNGSIKRSIATWAKGHGLQHNLDKMNGIDSNSLGYSMASLLVFNKIKKALGLDRCKTFLNGAAPLSIEIKKYFLSLDILLCGAYGMSETTAGHTVSRDDFFRLTSAGKNLPGTKTKIYNPGQDQQGEVCMWGRHIFMGYLNNELNTSESLDEEGWLHSGDIGQLDEEGFLYITGRIKELLITAGGENIPPVIIEDGIKTELPFLSNVTLIGDQRKFLSVLLTFKTNINMETGEALDEVTSEVKNWLTSLGSKASTVSQILEENSEKAYTEIVLLNLNKVDQFKTLFLNQVMAAIQQGIDRANIKAISNAQKVQKYAILPKDFSIPSGELGPTLKLKRSFIAAKYNDIIETAIFDIQGVRKLIAQTAHIACLNQK</sequence>
<evidence type="ECO:0000256" key="3">
    <source>
        <dbReference type="ARBA" id="ARBA00023098"/>
    </source>
</evidence>
<name>A0A7R9HRF2_9NEOP</name>
<dbReference type="Pfam" id="PF23562">
    <property type="entry name" value="AMP-binding_C_3"/>
    <property type="match status" value="1"/>
</dbReference>
<dbReference type="SUPFAM" id="SSF56801">
    <property type="entry name" value="Acetyl-CoA synthetase-like"/>
    <property type="match status" value="1"/>
</dbReference>
<dbReference type="InterPro" id="IPR042099">
    <property type="entry name" value="ANL_N_sf"/>
</dbReference>
<proteinExistence type="predicted"/>
<dbReference type="EC" id="6.2.1.3" evidence="4"/>
<dbReference type="AlphaFoldDB" id="A0A7R9HRF2"/>
<evidence type="ECO:0000259" key="5">
    <source>
        <dbReference type="Pfam" id="PF00501"/>
    </source>
</evidence>
<evidence type="ECO:0000256" key="1">
    <source>
        <dbReference type="ARBA" id="ARBA00022598"/>
    </source>
</evidence>
<dbReference type="PANTHER" id="PTHR43272">
    <property type="entry name" value="LONG-CHAIN-FATTY-ACID--COA LIGASE"/>
    <property type="match status" value="1"/>
</dbReference>
<dbReference type="InterPro" id="IPR000873">
    <property type="entry name" value="AMP-dep_synth/lig_dom"/>
</dbReference>
<dbReference type="Gene3D" id="3.40.50.12780">
    <property type="entry name" value="N-terminal domain of ligase-like"/>
    <property type="match status" value="1"/>
</dbReference>
<evidence type="ECO:0000256" key="2">
    <source>
        <dbReference type="ARBA" id="ARBA00022832"/>
    </source>
</evidence>
<feature type="domain" description="AMP-dependent synthetase/ligase" evidence="5">
    <location>
        <begin position="237"/>
        <end position="580"/>
    </location>
</feature>
<dbReference type="EMBL" id="OB794242">
    <property type="protein sequence ID" value="CAD7429841.1"/>
    <property type="molecule type" value="Genomic_DNA"/>
</dbReference>
<organism evidence="6">
    <name type="scientific">Timema monikensis</name>
    <dbReference type="NCBI Taxonomy" id="170555"/>
    <lineage>
        <taxon>Eukaryota</taxon>
        <taxon>Metazoa</taxon>
        <taxon>Ecdysozoa</taxon>
        <taxon>Arthropoda</taxon>
        <taxon>Hexapoda</taxon>
        <taxon>Insecta</taxon>
        <taxon>Pterygota</taxon>
        <taxon>Neoptera</taxon>
        <taxon>Polyneoptera</taxon>
        <taxon>Phasmatodea</taxon>
        <taxon>Timematodea</taxon>
        <taxon>Timematoidea</taxon>
        <taxon>Timematidae</taxon>
        <taxon>Timema</taxon>
    </lineage>
</organism>
<dbReference type="GO" id="GO:0016020">
    <property type="term" value="C:membrane"/>
    <property type="evidence" value="ECO:0007669"/>
    <property type="project" value="TreeGrafter"/>
</dbReference>
<dbReference type="Pfam" id="PF00501">
    <property type="entry name" value="AMP-binding"/>
    <property type="match status" value="1"/>
</dbReference>
<evidence type="ECO:0000256" key="4">
    <source>
        <dbReference type="ARBA" id="ARBA00026121"/>
    </source>
</evidence>
<accession>A0A7R9HRF2</accession>
<keyword evidence="1" id="KW-0436">Ligase</keyword>
<reference evidence="6" key="1">
    <citation type="submission" date="2020-11" db="EMBL/GenBank/DDBJ databases">
        <authorList>
            <person name="Tran Van P."/>
        </authorList>
    </citation>
    <scope>NUCLEOTIDE SEQUENCE</scope>
</reference>
<gene>
    <name evidence="6" type="ORF">TMSB3V08_LOCUS6616</name>
</gene>